<dbReference type="Gene3D" id="3.30.420.10">
    <property type="entry name" value="Ribonuclease H-like superfamily/Ribonuclease H"/>
    <property type="match status" value="1"/>
</dbReference>
<dbReference type="EMBL" id="BKCJ010003679">
    <property type="protein sequence ID" value="GEU56545.1"/>
    <property type="molecule type" value="Genomic_DNA"/>
</dbReference>
<dbReference type="Pfam" id="PF25597">
    <property type="entry name" value="SH3_retrovirus"/>
    <property type="match status" value="1"/>
</dbReference>
<dbReference type="InterPro" id="IPR013103">
    <property type="entry name" value="RVT_2"/>
</dbReference>
<feature type="region of interest" description="Disordered" evidence="1">
    <location>
        <begin position="687"/>
        <end position="725"/>
    </location>
</feature>
<comment type="caution">
    <text evidence="4">The sequence shown here is derived from an EMBL/GenBank/DDBJ whole genome shotgun (WGS) entry which is preliminary data.</text>
</comment>
<accession>A0A6L2L8B0</accession>
<dbReference type="SUPFAM" id="SSF53098">
    <property type="entry name" value="Ribonuclease H-like"/>
    <property type="match status" value="1"/>
</dbReference>
<dbReference type="Pfam" id="PF07727">
    <property type="entry name" value="RVT_2"/>
    <property type="match status" value="1"/>
</dbReference>
<dbReference type="InterPro" id="IPR043502">
    <property type="entry name" value="DNA/RNA_pol_sf"/>
</dbReference>
<feature type="domain" description="Retroviral polymerase SH3-like" evidence="3">
    <location>
        <begin position="594"/>
        <end position="647"/>
    </location>
</feature>
<organism evidence="4">
    <name type="scientific">Tanacetum cinerariifolium</name>
    <name type="common">Dalmatian daisy</name>
    <name type="synonym">Chrysanthemum cinerariifolium</name>
    <dbReference type="NCBI Taxonomy" id="118510"/>
    <lineage>
        <taxon>Eukaryota</taxon>
        <taxon>Viridiplantae</taxon>
        <taxon>Streptophyta</taxon>
        <taxon>Embryophyta</taxon>
        <taxon>Tracheophyta</taxon>
        <taxon>Spermatophyta</taxon>
        <taxon>Magnoliopsida</taxon>
        <taxon>eudicotyledons</taxon>
        <taxon>Gunneridae</taxon>
        <taxon>Pentapetalae</taxon>
        <taxon>asterids</taxon>
        <taxon>campanulids</taxon>
        <taxon>Asterales</taxon>
        <taxon>Asteraceae</taxon>
        <taxon>Asteroideae</taxon>
        <taxon>Anthemideae</taxon>
        <taxon>Anthemidinae</taxon>
        <taxon>Tanacetum</taxon>
    </lineage>
</organism>
<dbReference type="AlphaFoldDB" id="A0A6L2L8B0"/>
<protein>
    <submittedName>
        <fullName evidence="4">Uncharacterized protein</fullName>
    </submittedName>
</protein>
<feature type="compositionally biased region" description="Polar residues" evidence="1">
    <location>
        <begin position="691"/>
        <end position="701"/>
    </location>
</feature>
<dbReference type="InterPro" id="IPR036397">
    <property type="entry name" value="RNaseH_sf"/>
</dbReference>
<proteinExistence type="predicted"/>
<name>A0A6L2L8B0_TANCI</name>
<evidence type="ECO:0000259" key="3">
    <source>
        <dbReference type="Pfam" id="PF25597"/>
    </source>
</evidence>
<feature type="domain" description="Reverse transcriptase Ty1/copia-type" evidence="2">
    <location>
        <begin position="795"/>
        <end position="954"/>
    </location>
</feature>
<evidence type="ECO:0000256" key="1">
    <source>
        <dbReference type="SAM" id="MobiDB-lite"/>
    </source>
</evidence>
<dbReference type="GO" id="GO:0003676">
    <property type="term" value="F:nucleic acid binding"/>
    <property type="evidence" value="ECO:0007669"/>
    <property type="project" value="InterPro"/>
</dbReference>
<evidence type="ECO:0000313" key="4">
    <source>
        <dbReference type="EMBL" id="GEU56545.1"/>
    </source>
</evidence>
<dbReference type="PANTHER" id="PTHR11439:SF483">
    <property type="entry name" value="PEPTIDE SYNTHASE GLIP-LIKE, PUTATIVE (AFU_ORTHOLOGUE AFUA_3G12920)-RELATED"/>
    <property type="match status" value="1"/>
</dbReference>
<feature type="compositionally biased region" description="Low complexity" evidence="1">
    <location>
        <begin position="705"/>
        <end position="724"/>
    </location>
</feature>
<dbReference type="PANTHER" id="PTHR11439">
    <property type="entry name" value="GAG-POL-RELATED RETROTRANSPOSON"/>
    <property type="match status" value="1"/>
</dbReference>
<evidence type="ECO:0000259" key="2">
    <source>
        <dbReference type="Pfam" id="PF07727"/>
    </source>
</evidence>
<sequence>MMKSDCSTTSGETNFLCCWEKVLLVEAQGNRKVLTKEELEFLADHGITEGPVTQSVITHNAPYQADDLDAYDSDCDEISTTKAVLMVNLSSYGSDVLSEIPISDNTHNDMLNQTVLDMNSSAQQDALILSVFEQLSNQVTNCNKVNNDDIISNETLSAEFKRYKERVKFLEERQNVDLEQTKENELLTKTFNVFKTESKEKEAKNIDTEIALEKKVKKLDNIIRPMMYNDNVIAKETNMISIADSEKTLMLEEKSQSKMLLKQSAPMVLEKKVNTKPINYDELNRLSEDFGKRFVPQQEQSDEQALHPIIDQSAPKVSLVNKSLKKLKYHLSQFDNVVKKQITPNALTEGEGGFEHTNVVFQNEIAPFSKTLKDIFNVFDKDLLNEKQFLIENDRILDQIISQDIVNVVVNSSMDVNTSLKVNSSVIMNDSVNYLEMCNSIKNNIRKLKGKDTVDNAAQMSNATTMAPGMYKLDPIILAPQNSNSKNVCNEHVKNSVKARNGLVRGLPRLKFEKDHLCYACSMGKSKKQLHKPKSKDTNQEKLYLLHIDLYGPMHVASVNGKKYILIIVDDYSQFKWVKFLASKDEALDFIINENLGKLQAKDDIGIFIEYAPKKKAYRIYNRCTQKIIETIHVDFDELTAMDFEQSSLEPALHEMTPATPSSGLVPNPPPSAPSVTSLVLVDKAPAPVDSTGSPSLTTFDQDVPSLSTSQTTPQPQSQTIPLSAEEESHDLEVAHMSNDPYFGILIPGTLFDESSSLDVISSTMHPDDPISEHLIKYTKDHPSYEYDRLPNGCETTFLNGILREEVYVSHPDRFVDLDKPNHVYKLKKALYGLKQAPRAWYGLLSSFMLSQRFSKSTVDPTLFISRKGKDIFVVQTYVDDIIFASTTTELCDKIFEIMCSKFKMSMKGKISFFFLGLQISQSPRGIFLNQSKYALVSLKKYEMESCDPVDTLMVEKSKLGKDTQGKVIDPTHYRGMVGTLMHLTSSKLNLVYAVLSLKKYEMESCDPVDTLMVEKSKLGKDTQGKVVDPTHYRGMVGTLMYLTSSKLNLVYAVYADHAGCQDTRRSTSRSMQLLEDRIVSWSSKRQKSVAISSTASGEWSCRALLCRTEYQLADIFTKALCRERIEFIIDKLRMRSFTPETLKELEDEVEE</sequence>
<gene>
    <name evidence="4" type="ORF">Tci_028523</name>
</gene>
<reference evidence="4" key="1">
    <citation type="journal article" date="2019" name="Sci. Rep.">
        <title>Draft genome of Tanacetum cinerariifolium, the natural source of mosquito coil.</title>
        <authorList>
            <person name="Yamashiro T."/>
            <person name="Shiraishi A."/>
            <person name="Satake H."/>
            <person name="Nakayama K."/>
        </authorList>
    </citation>
    <scope>NUCLEOTIDE SEQUENCE</scope>
</reference>
<dbReference type="InterPro" id="IPR012337">
    <property type="entry name" value="RNaseH-like_sf"/>
</dbReference>
<dbReference type="InterPro" id="IPR057670">
    <property type="entry name" value="SH3_retrovirus"/>
</dbReference>
<dbReference type="SUPFAM" id="SSF56672">
    <property type="entry name" value="DNA/RNA polymerases"/>
    <property type="match status" value="1"/>
</dbReference>